<evidence type="ECO:0000313" key="3">
    <source>
        <dbReference type="EMBL" id="MCG2418309.1"/>
    </source>
</evidence>
<proteinExistence type="predicted"/>
<reference evidence="3" key="1">
    <citation type="submission" date="2021-09" db="EMBL/GenBank/DDBJ databases">
        <title>Genome of Aequorivita sp. strain F47161.</title>
        <authorList>
            <person name="Wang Y."/>
        </authorList>
    </citation>
    <scope>NUCLEOTIDE SEQUENCE</scope>
    <source>
        <strain evidence="3">F47161</strain>
    </source>
</reference>
<keyword evidence="1" id="KW-1133">Transmembrane helix</keyword>
<dbReference type="Pfam" id="PF13239">
    <property type="entry name" value="2TM"/>
    <property type="match status" value="1"/>
</dbReference>
<comment type="caution">
    <text evidence="3">The sequence shown here is derived from an EMBL/GenBank/DDBJ whole genome shotgun (WGS) entry which is preliminary data.</text>
</comment>
<dbReference type="AlphaFoldDB" id="A0A9X1TZN2"/>
<evidence type="ECO:0000259" key="2">
    <source>
        <dbReference type="Pfam" id="PF13239"/>
    </source>
</evidence>
<keyword evidence="1" id="KW-0812">Transmembrane</keyword>
<feature type="domain" description="2TM" evidence="2">
    <location>
        <begin position="10"/>
        <end position="102"/>
    </location>
</feature>
<feature type="transmembrane region" description="Helical" evidence="1">
    <location>
        <begin position="59"/>
        <end position="80"/>
    </location>
</feature>
<sequence length="105" mass="12744">MENLVDIKLKNARNRVEALKGFYNHLMFYSIVNIFLFIVRGNILQFFQNQVTDKNFIDWVDWNILIVPIFWGIGLLFHAAKVFQYKLKFIKNWEEKQLKNFLKED</sequence>
<protein>
    <submittedName>
        <fullName evidence="3">2TM domain-containing protein</fullName>
    </submittedName>
</protein>
<name>A0A9X1TZN2_9FLAO</name>
<dbReference type="EMBL" id="JAIRBA010000006">
    <property type="protein sequence ID" value="MCG2418309.1"/>
    <property type="molecule type" value="Genomic_DNA"/>
</dbReference>
<feature type="transmembrane region" description="Helical" evidence="1">
    <location>
        <begin position="21"/>
        <end position="39"/>
    </location>
</feature>
<evidence type="ECO:0000313" key="4">
    <source>
        <dbReference type="Proteomes" id="UP001139461"/>
    </source>
</evidence>
<keyword evidence="4" id="KW-1185">Reference proteome</keyword>
<dbReference type="Proteomes" id="UP001139461">
    <property type="component" value="Unassembled WGS sequence"/>
</dbReference>
<dbReference type="InterPro" id="IPR025698">
    <property type="entry name" value="2TM_dom"/>
</dbReference>
<keyword evidence="1" id="KW-0472">Membrane</keyword>
<dbReference type="RefSeq" id="WP_237602126.1">
    <property type="nucleotide sequence ID" value="NZ_JAIRBA010000006.1"/>
</dbReference>
<gene>
    <name evidence="3" type="ORF">K8089_04685</name>
</gene>
<accession>A0A9X1TZN2</accession>
<organism evidence="3 4">
    <name type="scientific">Aequorivita vitellina</name>
    <dbReference type="NCBI Taxonomy" id="2874475"/>
    <lineage>
        <taxon>Bacteria</taxon>
        <taxon>Pseudomonadati</taxon>
        <taxon>Bacteroidota</taxon>
        <taxon>Flavobacteriia</taxon>
        <taxon>Flavobacteriales</taxon>
        <taxon>Flavobacteriaceae</taxon>
        <taxon>Aequorivita</taxon>
    </lineage>
</organism>
<evidence type="ECO:0000256" key="1">
    <source>
        <dbReference type="SAM" id="Phobius"/>
    </source>
</evidence>